<evidence type="ECO:0000259" key="1">
    <source>
        <dbReference type="PROSITE" id="PS50851"/>
    </source>
</evidence>
<dbReference type="InterPro" id="IPR002545">
    <property type="entry name" value="CheW-lke_dom"/>
</dbReference>
<keyword evidence="3" id="KW-1185">Reference proteome</keyword>
<protein>
    <recommendedName>
        <fullName evidence="1">CheW-like domain-containing protein</fullName>
    </recommendedName>
</protein>
<reference evidence="2" key="1">
    <citation type="journal article" date="2021" name="Front. Microbiol.">
        <title>Comprehensive Comparative Genomics and Phenotyping of Methylobacterium Species.</title>
        <authorList>
            <person name="Alessa O."/>
            <person name="Ogura Y."/>
            <person name="Fujitani Y."/>
            <person name="Takami H."/>
            <person name="Hayashi T."/>
            <person name="Sahin N."/>
            <person name="Tani A."/>
        </authorList>
    </citation>
    <scope>NUCLEOTIDE SEQUENCE</scope>
    <source>
        <strain evidence="2">DSM 14458</strain>
    </source>
</reference>
<reference evidence="2" key="2">
    <citation type="submission" date="2021-08" db="EMBL/GenBank/DDBJ databases">
        <authorList>
            <person name="Tani A."/>
            <person name="Ola A."/>
            <person name="Ogura Y."/>
            <person name="Katsura K."/>
            <person name="Hayashi T."/>
        </authorList>
    </citation>
    <scope>NUCLEOTIDE SEQUENCE</scope>
    <source>
        <strain evidence="2">DSM 14458</strain>
    </source>
</reference>
<comment type="caution">
    <text evidence="2">The sequence shown here is derived from an EMBL/GenBank/DDBJ whole genome shotgun (WGS) entry which is preliminary data.</text>
</comment>
<dbReference type="EMBL" id="BPRE01000007">
    <property type="protein sequence ID" value="GJE75921.1"/>
    <property type="molecule type" value="Genomic_DNA"/>
</dbReference>
<feature type="domain" description="CheW-like" evidence="1">
    <location>
        <begin position="33"/>
        <end position="174"/>
    </location>
</feature>
<gene>
    <name evidence="2" type="ORF">BGCPKDLD_2509</name>
</gene>
<proteinExistence type="predicted"/>
<accession>A0ABQ4UUR2</accession>
<dbReference type="Pfam" id="PF01584">
    <property type="entry name" value="CheW"/>
    <property type="match status" value="1"/>
</dbReference>
<evidence type="ECO:0000313" key="3">
    <source>
        <dbReference type="Proteomes" id="UP001055093"/>
    </source>
</evidence>
<evidence type="ECO:0000313" key="2">
    <source>
        <dbReference type="EMBL" id="GJE75921.1"/>
    </source>
</evidence>
<dbReference type="Gene3D" id="2.30.30.40">
    <property type="entry name" value="SH3 Domains"/>
    <property type="match status" value="1"/>
</dbReference>
<dbReference type="InterPro" id="IPR036061">
    <property type="entry name" value="CheW-like_dom_sf"/>
</dbReference>
<dbReference type="PROSITE" id="PS50851">
    <property type="entry name" value="CHEW"/>
    <property type="match status" value="1"/>
</dbReference>
<dbReference type="RefSeq" id="WP_137828816.1">
    <property type="nucleotide sequence ID" value="NZ_BPRE01000007.1"/>
</dbReference>
<dbReference type="Gene3D" id="2.40.50.180">
    <property type="entry name" value="CheA-289, Domain 4"/>
    <property type="match status" value="1"/>
</dbReference>
<dbReference type="Proteomes" id="UP001055093">
    <property type="component" value="Unassembled WGS sequence"/>
</dbReference>
<sequence>MKAALDASRDALLDARAAALAGRSTEAARPIETHGYLVCLCGPERYGLPLGAVAGVTPQRPITALPGAPATLRGICAMAGTIVSVLDLAACLGLVAEGEGGHFVRLRAQEPPLALAVDRVVGIARIEARPADPASTLGGGPLLGYVPPGSDRTDDVRDGFTILDLPALLARFLS</sequence>
<dbReference type="SUPFAM" id="SSF50341">
    <property type="entry name" value="CheW-like"/>
    <property type="match status" value="1"/>
</dbReference>
<organism evidence="2 3">
    <name type="scientific">Methylorubrum suomiense</name>
    <dbReference type="NCBI Taxonomy" id="144191"/>
    <lineage>
        <taxon>Bacteria</taxon>
        <taxon>Pseudomonadati</taxon>
        <taxon>Pseudomonadota</taxon>
        <taxon>Alphaproteobacteria</taxon>
        <taxon>Hyphomicrobiales</taxon>
        <taxon>Methylobacteriaceae</taxon>
        <taxon>Methylorubrum</taxon>
    </lineage>
</organism>
<name>A0ABQ4UUR2_9HYPH</name>
<dbReference type="SMART" id="SM00260">
    <property type="entry name" value="CheW"/>
    <property type="match status" value="1"/>
</dbReference>